<protein>
    <recommendedName>
        <fullName evidence="2">Transcription factor TFIIIC triple barrel domain-containing protein</fullName>
    </recommendedName>
</protein>
<feature type="region of interest" description="Disordered" evidence="1">
    <location>
        <begin position="99"/>
        <end position="130"/>
    </location>
</feature>
<dbReference type="EMBL" id="JAEPQZ010000008">
    <property type="protein sequence ID" value="KAG2178271.1"/>
    <property type="molecule type" value="Genomic_DNA"/>
</dbReference>
<keyword evidence="4" id="KW-1185">Reference proteome</keyword>
<proteinExistence type="predicted"/>
<feature type="compositionally biased region" description="Basic and acidic residues" evidence="1">
    <location>
        <begin position="99"/>
        <end position="112"/>
    </location>
</feature>
<reference evidence="3" key="1">
    <citation type="submission" date="2020-12" db="EMBL/GenBank/DDBJ databases">
        <title>Metabolic potential, ecology and presence of endohyphal bacteria is reflected in genomic diversity of Mucoromycotina.</title>
        <authorList>
            <person name="Muszewska A."/>
            <person name="Okrasinska A."/>
            <person name="Steczkiewicz K."/>
            <person name="Drgas O."/>
            <person name="Orlowska M."/>
            <person name="Perlinska-Lenart U."/>
            <person name="Aleksandrzak-Piekarczyk T."/>
            <person name="Szatraj K."/>
            <person name="Zielenkiewicz U."/>
            <person name="Pilsyk S."/>
            <person name="Malc E."/>
            <person name="Mieczkowski P."/>
            <person name="Kruszewska J.S."/>
            <person name="Biernat P."/>
            <person name="Pawlowska J."/>
        </authorList>
    </citation>
    <scope>NUCLEOTIDE SEQUENCE</scope>
    <source>
        <strain evidence="3">WA0000067209</strain>
    </source>
</reference>
<dbReference type="GO" id="GO:0006383">
    <property type="term" value="P:transcription by RNA polymerase III"/>
    <property type="evidence" value="ECO:0007669"/>
    <property type="project" value="InterPro"/>
</dbReference>
<evidence type="ECO:0000313" key="3">
    <source>
        <dbReference type="EMBL" id="KAG2178271.1"/>
    </source>
</evidence>
<evidence type="ECO:0000259" key="2">
    <source>
        <dbReference type="Pfam" id="PF10419"/>
    </source>
</evidence>
<comment type="caution">
    <text evidence="3">The sequence shown here is derived from an EMBL/GenBank/DDBJ whole genome shotgun (WGS) entry which is preliminary data.</text>
</comment>
<sequence>MSSSDDELLTETQYIILDVGDTVSDDIIESAQASGGCSLVGLDTPTPFLQLGTDVYQGQHDETIGTRGVAIEEDDDYKLQYVASTTKTIQFRKVELTKKDPTARDTATKPEATEPEWELTQFKHYTPPTQ</sequence>
<feature type="domain" description="Transcription factor TFIIIC triple barrel" evidence="2">
    <location>
        <begin position="10"/>
        <end position="96"/>
    </location>
</feature>
<dbReference type="Gene3D" id="2.60.40.4370">
    <property type="match status" value="1"/>
</dbReference>
<evidence type="ECO:0000256" key="1">
    <source>
        <dbReference type="SAM" id="MobiDB-lite"/>
    </source>
</evidence>
<dbReference type="OrthoDB" id="1877767at2759"/>
<dbReference type="Proteomes" id="UP000654370">
    <property type="component" value="Unassembled WGS sequence"/>
</dbReference>
<dbReference type="GO" id="GO:0000127">
    <property type="term" value="C:transcription factor TFIIIC complex"/>
    <property type="evidence" value="ECO:0007669"/>
    <property type="project" value="TreeGrafter"/>
</dbReference>
<dbReference type="PANTHER" id="PTHR21860:SF2">
    <property type="entry name" value="GENERAL TRANSCRIPTION FACTOR 3C POLYPEPTIDE 6"/>
    <property type="match status" value="1"/>
</dbReference>
<name>A0A8H7PQK5_MORIS</name>
<gene>
    <name evidence="3" type="ORF">INT43_003524</name>
</gene>
<dbReference type="InterPro" id="IPR019481">
    <property type="entry name" value="TFIIIC_triple_barrel"/>
</dbReference>
<dbReference type="Pfam" id="PF10419">
    <property type="entry name" value="TFIIIC_sub6"/>
    <property type="match status" value="1"/>
</dbReference>
<dbReference type="InterPro" id="IPR042771">
    <property type="entry name" value="GTF3C6-like"/>
</dbReference>
<evidence type="ECO:0000313" key="4">
    <source>
        <dbReference type="Proteomes" id="UP000654370"/>
    </source>
</evidence>
<organism evidence="3 4">
    <name type="scientific">Mortierella isabellina</name>
    <name type="common">Filamentous fungus</name>
    <name type="synonym">Umbelopsis isabellina</name>
    <dbReference type="NCBI Taxonomy" id="91625"/>
    <lineage>
        <taxon>Eukaryota</taxon>
        <taxon>Fungi</taxon>
        <taxon>Fungi incertae sedis</taxon>
        <taxon>Mucoromycota</taxon>
        <taxon>Mucoromycotina</taxon>
        <taxon>Umbelopsidomycetes</taxon>
        <taxon>Umbelopsidales</taxon>
        <taxon>Umbelopsidaceae</taxon>
        <taxon>Umbelopsis</taxon>
    </lineage>
</organism>
<dbReference type="PANTHER" id="PTHR21860">
    <property type="entry name" value="TRANSCRIPTION INITIATION FACTOR IIIC TFIIIC , POLYPEPTIDE 6-RELATED"/>
    <property type="match status" value="1"/>
</dbReference>
<accession>A0A8H7PQK5</accession>
<dbReference type="AlphaFoldDB" id="A0A8H7PQK5"/>